<feature type="transmembrane region" description="Helical" evidence="1">
    <location>
        <begin position="93"/>
        <end position="115"/>
    </location>
</feature>
<evidence type="ECO:0000313" key="2">
    <source>
        <dbReference type="EMBL" id="PWF99617.1"/>
    </source>
</evidence>
<dbReference type="Proteomes" id="UP000245080">
    <property type="component" value="Unassembled WGS sequence"/>
</dbReference>
<name>A0A2V1MYQ8_9LACO</name>
<proteinExistence type="predicted"/>
<keyword evidence="1" id="KW-0472">Membrane</keyword>
<evidence type="ECO:0000256" key="1">
    <source>
        <dbReference type="SAM" id="Phobius"/>
    </source>
</evidence>
<dbReference type="Pfam" id="PF07314">
    <property type="entry name" value="Lit"/>
    <property type="match status" value="1"/>
</dbReference>
<keyword evidence="1" id="KW-0812">Transmembrane</keyword>
<accession>A0A2V1MYQ8</accession>
<keyword evidence="1" id="KW-1133">Transmembrane helix</keyword>
<gene>
    <name evidence="2" type="ORF">DCM90_09260</name>
</gene>
<feature type="transmembrane region" description="Helical" evidence="1">
    <location>
        <begin position="127"/>
        <end position="152"/>
    </location>
</feature>
<feature type="transmembrane region" description="Helical" evidence="1">
    <location>
        <begin position="7"/>
        <end position="32"/>
    </location>
</feature>
<dbReference type="NCBIfam" id="TIGR01906">
    <property type="entry name" value="integ_TIGR01906"/>
    <property type="match status" value="1"/>
</dbReference>
<dbReference type="OrthoDB" id="9813051at2"/>
<dbReference type="InterPro" id="IPR010178">
    <property type="entry name" value="Lit"/>
</dbReference>
<feature type="transmembrane region" description="Helical" evidence="1">
    <location>
        <begin position="179"/>
        <end position="201"/>
    </location>
</feature>
<comment type="caution">
    <text evidence="2">The sequence shown here is derived from an EMBL/GenBank/DDBJ whole genome shotgun (WGS) entry which is preliminary data.</text>
</comment>
<protein>
    <submittedName>
        <fullName evidence="2">TIGR01906 family membrane protein</fullName>
    </submittedName>
</protein>
<reference evidence="2 3" key="1">
    <citation type="journal article" date="2018" name="Int. J. Syst. Evol. Microbiol.">
        <title>Lactobacillus bambusae sp. nov., isolated from a traditional fermented Ma-bamboo shoots of Taiwan.</title>
        <authorList>
            <person name="Wang L.-T."/>
        </authorList>
    </citation>
    <scope>NUCLEOTIDE SEQUENCE [LARGE SCALE GENOMIC DNA]</scope>
    <source>
        <strain evidence="2 3">BS-W1</strain>
    </source>
</reference>
<dbReference type="EMBL" id="QCXQ01000006">
    <property type="protein sequence ID" value="PWF99617.1"/>
    <property type="molecule type" value="Genomic_DNA"/>
</dbReference>
<organism evidence="2 3">
    <name type="scientific">Levilactobacillus bambusae</name>
    <dbReference type="NCBI Taxonomy" id="2024736"/>
    <lineage>
        <taxon>Bacteria</taxon>
        <taxon>Bacillati</taxon>
        <taxon>Bacillota</taxon>
        <taxon>Bacilli</taxon>
        <taxon>Lactobacillales</taxon>
        <taxon>Lactobacillaceae</taxon>
        <taxon>Levilactobacillus</taxon>
    </lineage>
</organism>
<evidence type="ECO:0000313" key="3">
    <source>
        <dbReference type="Proteomes" id="UP000245080"/>
    </source>
</evidence>
<sequence>MNRVKRFLLWVCLVLCALTLAIFLTINSFWLYRIDSHQLGILRQVGLSSSEMMKNYHQMLGYLELPWVTTLKMTNFRTSYTGAVHFHDVKQLFLLNNGVLLLTCLPAGYFLYDLYRSKEQWRLIQPLKVIFVLPLVLAAMMLVSFNDFFIAFHEVLFRNTDWIFDPALDPIINALPDTFFLHCFILFFLLFEGMVTAGILWGKREFKGQKKADL</sequence>
<dbReference type="AlphaFoldDB" id="A0A2V1MYQ8"/>
<keyword evidence="3" id="KW-1185">Reference proteome</keyword>
<dbReference type="RefSeq" id="WP_109251075.1">
    <property type="nucleotide sequence ID" value="NZ_QCXQ01000006.1"/>
</dbReference>